<protein>
    <submittedName>
        <fullName evidence="1">Uncharacterized protein</fullName>
    </submittedName>
</protein>
<accession>A0A1I6W9V8</accession>
<sequence>MDDRLKRRIDTVERALCDAQGAEHAALVAELERLAVEARVRGIALPAHVRDRLRSEVDAELEARFDNMPI</sequence>
<gene>
    <name evidence="1" type="ORF">SAMN04488050_11685</name>
</gene>
<dbReference type="Proteomes" id="UP000199392">
    <property type="component" value="Unassembled WGS sequence"/>
</dbReference>
<evidence type="ECO:0000313" key="1">
    <source>
        <dbReference type="EMBL" id="SFT22541.1"/>
    </source>
</evidence>
<organism evidence="1 2">
    <name type="scientific">Alloyangia pacifica</name>
    <dbReference type="NCBI Taxonomy" id="311180"/>
    <lineage>
        <taxon>Bacteria</taxon>
        <taxon>Pseudomonadati</taxon>
        <taxon>Pseudomonadota</taxon>
        <taxon>Alphaproteobacteria</taxon>
        <taxon>Rhodobacterales</taxon>
        <taxon>Roseobacteraceae</taxon>
        <taxon>Alloyangia</taxon>
    </lineage>
</organism>
<name>A0A1I6W9V8_9RHOB</name>
<evidence type="ECO:0000313" key="2">
    <source>
        <dbReference type="Proteomes" id="UP000199392"/>
    </source>
</evidence>
<reference evidence="2" key="1">
    <citation type="submission" date="2016-10" db="EMBL/GenBank/DDBJ databases">
        <authorList>
            <person name="Varghese N."/>
            <person name="Submissions S."/>
        </authorList>
    </citation>
    <scope>NUCLEOTIDE SEQUENCE [LARGE SCALE GENOMIC DNA]</scope>
    <source>
        <strain evidence="2">DSM 26894</strain>
    </source>
</reference>
<dbReference type="AlphaFoldDB" id="A0A1I6W9V8"/>
<dbReference type="RefSeq" id="WP_092429963.1">
    <property type="nucleotide sequence ID" value="NZ_FNCL01000016.1"/>
</dbReference>
<keyword evidence="2" id="KW-1185">Reference proteome</keyword>
<proteinExistence type="predicted"/>
<dbReference type="EMBL" id="FOZW01000016">
    <property type="protein sequence ID" value="SFT22541.1"/>
    <property type="molecule type" value="Genomic_DNA"/>
</dbReference>